<feature type="DNA-binding region" description="H-T-H motif" evidence="4">
    <location>
        <begin position="38"/>
        <end position="57"/>
    </location>
</feature>
<accession>A0A0R2DE94</accession>
<dbReference type="InterPro" id="IPR050109">
    <property type="entry name" value="HTH-type_TetR-like_transc_reg"/>
</dbReference>
<evidence type="ECO:0000256" key="3">
    <source>
        <dbReference type="ARBA" id="ARBA00023163"/>
    </source>
</evidence>
<dbReference type="PATRIC" id="fig|1423803.3.peg.2150"/>
<evidence type="ECO:0000256" key="4">
    <source>
        <dbReference type="PROSITE-ProRule" id="PRU00335"/>
    </source>
</evidence>
<dbReference type="PANTHER" id="PTHR30055:SF234">
    <property type="entry name" value="HTH-TYPE TRANSCRIPTIONAL REGULATOR BETI"/>
    <property type="match status" value="1"/>
</dbReference>
<dbReference type="PROSITE" id="PS50977">
    <property type="entry name" value="HTH_TETR_2"/>
    <property type="match status" value="1"/>
</dbReference>
<dbReference type="EMBL" id="AYZH01000009">
    <property type="protein sequence ID" value="KRN02217.1"/>
    <property type="molecule type" value="Genomic_DNA"/>
</dbReference>
<dbReference type="PRINTS" id="PR00455">
    <property type="entry name" value="HTHTETR"/>
</dbReference>
<dbReference type="InterPro" id="IPR001647">
    <property type="entry name" value="HTH_TetR"/>
</dbReference>
<dbReference type="Pfam" id="PF00440">
    <property type="entry name" value="TetR_N"/>
    <property type="match status" value="1"/>
</dbReference>
<organism evidence="6 7">
    <name type="scientific">Levilactobacillus senmaizukei DSM 21775 = NBRC 103853</name>
    <dbReference type="NCBI Taxonomy" id="1423803"/>
    <lineage>
        <taxon>Bacteria</taxon>
        <taxon>Bacillati</taxon>
        <taxon>Bacillota</taxon>
        <taxon>Bacilli</taxon>
        <taxon>Lactobacillales</taxon>
        <taxon>Lactobacillaceae</taxon>
        <taxon>Levilactobacillus</taxon>
    </lineage>
</organism>
<dbReference type="Gene3D" id="1.10.357.10">
    <property type="entry name" value="Tetracycline Repressor, domain 2"/>
    <property type="match status" value="1"/>
</dbReference>
<name>A0A0R2DE94_9LACO</name>
<keyword evidence="2 4" id="KW-0238">DNA-binding</keyword>
<dbReference type="STRING" id="1423803.FD13_GL002090"/>
<gene>
    <name evidence="6" type="ORF">FD13_GL002090</name>
</gene>
<reference evidence="6 7" key="1">
    <citation type="journal article" date="2015" name="Genome Announc.">
        <title>Expanding the biotechnology potential of lactobacilli through comparative genomics of 213 strains and associated genera.</title>
        <authorList>
            <person name="Sun Z."/>
            <person name="Harris H.M."/>
            <person name="McCann A."/>
            <person name="Guo C."/>
            <person name="Argimon S."/>
            <person name="Zhang W."/>
            <person name="Yang X."/>
            <person name="Jeffery I.B."/>
            <person name="Cooney J.C."/>
            <person name="Kagawa T.F."/>
            <person name="Liu W."/>
            <person name="Song Y."/>
            <person name="Salvetti E."/>
            <person name="Wrobel A."/>
            <person name="Rasinkangas P."/>
            <person name="Parkhill J."/>
            <person name="Rea M.C."/>
            <person name="O'Sullivan O."/>
            <person name="Ritari J."/>
            <person name="Douillard F.P."/>
            <person name="Paul Ross R."/>
            <person name="Yang R."/>
            <person name="Briner A.E."/>
            <person name="Felis G.E."/>
            <person name="de Vos W.M."/>
            <person name="Barrangou R."/>
            <person name="Klaenhammer T.R."/>
            <person name="Caufield P.W."/>
            <person name="Cui Y."/>
            <person name="Zhang H."/>
            <person name="O'Toole P.W."/>
        </authorList>
    </citation>
    <scope>NUCLEOTIDE SEQUENCE [LARGE SCALE GENOMIC DNA]</scope>
    <source>
        <strain evidence="6 7">DSM 21775</strain>
    </source>
</reference>
<feature type="domain" description="HTH tetR-type" evidence="5">
    <location>
        <begin position="15"/>
        <end position="75"/>
    </location>
</feature>
<sequence>MKEVGWMAQPPYHRQNLAAAIAQQARQQLGQQGVGQLSLRQIARDLGVTPAAVYRHYPDKQALLAQLHVTVAEEVQAALQEGVLVSNDANAMFHRMVQNFLAFRQDQPFAMAFYLQGALTLPQGLVTVINLVNTAHGRVTLPYQAASVWTFLIGIVTQPQGVLSRPTVLAICERLLVSPAASAENPEA</sequence>
<evidence type="ECO:0000313" key="7">
    <source>
        <dbReference type="Proteomes" id="UP000051589"/>
    </source>
</evidence>
<comment type="caution">
    <text evidence="6">The sequence shown here is derived from an EMBL/GenBank/DDBJ whole genome shotgun (WGS) entry which is preliminary data.</text>
</comment>
<dbReference type="Proteomes" id="UP000051589">
    <property type="component" value="Unassembled WGS sequence"/>
</dbReference>
<keyword evidence="3" id="KW-0804">Transcription</keyword>
<proteinExistence type="predicted"/>
<evidence type="ECO:0000256" key="2">
    <source>
        <dbReference type="ARBA" id="ARBA00023125"/>
    </source>
</evidence>
<dbReference type="GO" id="GO:0000976">
    <property type="term" value="F:transcription cis-regulatory region binding"/>
    <property type="evidence" value="ECO:0007669"/>
    <property type="project" value="TreeGrafter"/>
</dbReference>
<protein>
    <submittedName>
        <fullName evidence="6">Transcriptional regulator</fullName>
    </submittedName>
</protein>
<keyword evidence="7" id="KW-1185">Reference proteome</keyword>
<evidence type="ECO:0000313" key="6">
    <source>
        <dbReference type="EMBL" id="KRN02217.1"/>
    </source>
</evidence>
<evidence type="ECO:0000256" key="1">
    <source>
        <dbReference type="ARBA" id="ARBA00023015"/>
    </source>
</evidence>
<dbReference type="InterPro" id="IPR009057">
    <property type="entry name" value="Homeodomain-like_sf"/>
</dbReference>
<dbReference type="AlphaFoldDB" id="A0A0R2DE94"/>
<dbReference type="PANTHER" id="PTHR30055">
    <property type="entry name" value="HTH-TYPE TRANSCRIPTIONAL REGULATOR RUTR"/>
    <property type="match status" value="1"/>
</dbReference>
<dbReference type="SUPFAM" id="SSF46689">
    <property type="entry name" value="Homeodomain-like"/>
    <property type="match status" value="1"/>
</dbReference>
<keyword evidence="1" id="KW-0805">Transcription regulation</keyword>
<evidence type="ECO:0000259" key="5">
    <source>
        <dbReference type="PROSITE" id="PS50977"/>
    </source>
</evidence>
<dbReference type="GO" id="GO:0003700">
    <property type="term" value="F:DNA-binding transcription factor activity"/>
    <property type="evidence" value="ECO:0007669"/>
    <property type="project" value="TreeGrafter"/>
</dbReference>